<sequence length="509" mass="57692">VGLCVQEVSPSCLTEEDEAVVVVLVTKITTCGDCIRGLEYLLDEKLCPNPVCHKCIRQSLEVDNRCPKCNFNIEKKDDIFPNILLNELILKQKQKQQEQKKLKIERQNGITTAHELFSDQESLDLCEVSHLLDLLTRRKEQLEAECKAVQHQMLKDFLLQIRKKKQEQLDQLSKELHLIDSDLERVEEGSVHNGFESTLSCSSDISPCIQTSTSQDGFNRSTNVSAIIEFDRDCDYFAIAGVTKKIKVFEYGTVIRDQVDMHYPILEMLCNSKISSIVWSSYHKGMLASADYEGTVTLWDAFTGSKSRMFQEHEKRCWSLDFNKMDPKLLASGSDDSRVKLWYTNMEHSVASIEAKANVCCVQFNPQSRYHLAFGSADHSVHYYDLRNTKQQLGVFKGHRKAVSYTKFVSSSEIVSASTDSQLKLWNLNKSHCLRTFCGHTNEKNFVGLATDGDYVACGSENNSLYVYYKGLSKQLMTFKFEPVQSVLVSVNVGHCVSLTTSFMGSVSL</sequence>
<dbReference type="InterPro" id="IPR020472">
    <property type="entry name" value="WD40_PAC1"/>
</dbReference>
<dbReference type="PANTHER" id="PTHR44080:SF1">
    <property type="entry name" value="E3 UBIQUITIN-PROTEIN LIGASE COP1"/>
    <property type="match status" value="1"/>
</dbReference>
<proteinExistence type="predicted"/>
<dbReference type="Gene3D" id="3.30.40.10">
    <property type="entry name" value="Zinc/RING finger domain, C3HC4 (zinc finger)"/>
    <property type="match status" value="1"/>
</dbReference>
<dbReference type="SUPFAM" id="SSF50978">
    <property type="entry name" value="WD40 repeat-like"/>
    <property type="match status" value="1"/>
</dbReference>
<evidence type="ECO:0000256" key="2">
    <source>
        <dbReference type="ARBA" id="ARBA00022737"/>
    </source>
</evidence>
<dbReference type="InterPro" id="IPR015943">
    <property type="entry name" value="WD40/YVTN_repeat-like_dom_sf"/>
</dbReference>
<evidence type="ECO:0000256" key="4">
    <source>
        <dbReference type="SAM" id="Coils"/>
    </source>
</evidence>
<dbReference type="InterPro" id="IPR013083">
    <property type="entry name" value="Znf_RING/FYVE/PHD"/>
</dbReference>
<dbReference type="AlphaFoldDB" id="A0AAD9JGR0"/>
<dbReference type="PANTHER" id="PTHR44080">
    <property type="entry name" value="E3 UBIQUITIN-PROTEIN LIGASE COP1"/>
    <property type="match status" value="1"/>
</dbReference>
<dbReference type="EMBL" id="JAODUP010000330">
    <property type="protein sequence ID" value="KAK2152353.1"/>
    <property type="molecule type" value="Genomic_DNA"/>
</dbReference>
<dbReference type="Gene3D" id="2.130.10.10">
    <property type="entry name" value="YVTN repeat-like/Quinoprotein amine dehydrogenase"/>
    <property type="match status" value="1"/>
</dbReference>
<dbReference type="Pfam" id="PF00400">
    <property type="entry name" value="WD40"/>
    <property type="match status" value="4"/>
</dbReference>
<dbReference type="PRINTS" id="PR00320">
    <property type="entry name" value="GPROTEINBRPT"/>
</dbReference>
<dbReference type="PROSITE" id="PS50294">
    <property type="entry name" value="WD_REPEATS_REGION"/>
    <property type="match status" value="1"/>
</dbReference>
<dbReference type="InterPro" id="IPR019775">
    <property type="entry name" value="WD40_repeat_CS"/>
</dbReference>
<name>A0AAD9JGR0_9ANNE</name>
<dbReference type="Proteomes" id="UP001208570">
    <property type="component" value="Unassembled WGS sequence"/>
</dbReference>
<dbReference type="SMART" id="SM00320">
    <property type="entry name" value="WD40"/>
    <property type="match status" value="5"/>
</dbReference>
<dbReference type="InterPro" id="IPR001680">
    <property type="entry name" value="WD40_rpt"/>
</dbReference>
<accession>A0AAD9JGR0</accession>
<keyword evidence="4" id="KW-0175">Coiled coil</keyword>
<feature type="repeat" description="WD" evidence="3">
    <location>
        <begin position="396"/>
        <end position="436"/>
    </location>
</feature>
<comment type="caution">
    <text evidence="5">The sequence shown here is derived from an EMBL/GenBank/DDBJ whole genome shotgun (WGS) entry which is preliminary data.</text>
</comment>
<keyword evidence="6" id="KW-1185">Reference proteome</keyword>
<evidence type="ECO:0000256" key="1">
    <source>
        <dbReference type="ARBA" id="ARBA00022574"/>
    </source>
</evidence>
<evidence type="ECO:0000313" key="5">
    <source>
        <dbReference type="EMBL" id="KAK2152353.1"/>
    </source>
</evidence>
<evidence type="ECO:0000256" key="3">
    <source>
        <dbReference type="PROSITE-ProRule" id="PRU00221"/>
    </source>
</evidence>
<evidence type="ECO:0000313" key="6">
    <source>
        <dbReference type="Proteomes" id="UP001208570"/>
    </source>
</evidence>
<dbReference type="InterPro" id="IPR042755">
    <property type="entry name" value="COP1"/>
</dbReference>
<gene>
    <name evidence="5" type="ORF">LSH36_330g00012</name>
</gene>
<feature type="repeat" description="WD" evidence="3">
    <location>
        <begin position="310"/>
        <end position="352"/>
    </location>
</feature>
<dbReference type="InterPro" id="IPR036322">
    <property type="entry name" value="WD40_repeat_dom_sf"/>
</dbReference>
<dbReference type="GO" id="GO:0043161">
    <property type="term" value="P:proteasome-mediated ubiquitin-dependent protein catabolic process"/>
    <property type="evidence" value="ECO:0007669"/>
    <property type="project" value="TreeGrafter"/>
</dbReference>
<keyword evidence="2" id="KW-0677">Repeat</keyword>
<keyword evidence="1 3" id="KW-0853">WD repeat</keyword>
<dbReference type="PROSITE" id="PS00678">
    <property type="entry name" value="WD_REPEATS_1"/>
    <property type="match status" value="1"/>
</dbReference>
<protein>
    <submittedName>
        <fullName evidence="5">Uncharacterized protein</fullName>
    </submittedName>
</protein>
<organism evidence="5 6">
    <name type="scientific">Paralvinella palmiformis</name>
    <dbReference type="NCBI Taxonomy" id="53620"/>
    <lineage>
        <taxon>Eukaryota</taxon>
        <taxon>Metazoa</taxon>
        <taxon>Spiralia</taxon>
        <taxon>Lophotrochozoa</taxon>
        <taxon>Annelida</taxon>
        <taxon>Polychaeta</taxon>
        <taxon>Sedentaria</taxon>
        <taxon>Canalipalpata</taxon>
        <taxon>Terebellida</taxon>
        <taxon>Terebelliformia</taxon>
        <taxon>Alvinellidae</taxon>
        <taxon>Paralvinella</taxon>
    </lineage>
</organism>
<dbReference type="PROSITE" id="PS50082">
    <property type="entry name" value="WD_REPEATS_2"/>
    <property type="match status" value="2"/>
</dbReference>
<reference evidence="5" key="1">
    <citation type="journal article" date="2023" name="Mol. Biol. Evol.">
        <title>Third-Generation Sequencing Reveals the Adaptive Role of the Epigenome in Three Deep-Sea Polychaetes.</title>
        <authorList>
            <person name="Perez M."/>
            <person name="Aroh O."/>
            <person name="Sun Y."/>
            <person name="Lan Y."/>
            <person name="Juniper S.K."/>
            <person name="Young C.R."/>
            <person name="Angers B."/>
            <person name="Qian P.Y."/>
        </authorList>
    </citation>
    <scope>NUCLEOTIDE SEQUENCE</scope>
    <source>
        <strain evidence="5">P08H-3</strain>
    </source>
</reference>
<dbReference type="GO" id="GO:0061630">
    <property type="term" value="F:ubiquitin protein ligase activity"/>
    <property type="evidence" value="ECO:0007669"/>
    <property type="project" value="InterPro"/>
</dbReference>
<feature type="coiled-coil region" evidence="4">
    <location>
        <begin position="132"/>
        <end position="189"/>
    </location>
</feature>
<dbReference type="SUPFAM" id="SSF57850">
    <property type="entry name" value="RING/U-box"/>
    <property type="match status" value="1"/>
</dbReference>
<feature type="non-terminal residue" evidence="5">
    <location>
        <position position="1"/>
    </location>
</feature>